<keyword evidence="1" id="KW-0479">Metal-binding</keyword>
<dbReference type="Pfam" id="PF07727">
    <property type="entry name" value="RVT_2"/>
    <property type="match status" value="1"/>
</dbReference>
<keyword evidence="1" id="KW-0863">Zinc-finger</keyword>
<keyword evidence="5" id="KW-0808">Transferase</keyword>
<keyword evidence="6" id="KW-1185">Reference proteome</keyword>
<dbReference type="Proteomes" id="UP000215914">
    <property type="component" value="Unassembled WGS sequence"/>
</dbReference>
<comment type="caution">
    <text evidence="5">The sequence shown here is derived from an EMBL/GenBank/DDBJ whole genome shotgun (WGS) entry which is preliminary data.</text>
</comment>
<dbReference type="Gene3D" id="3.30.420.10">
    <property type="entry name" value="Ribonuclease H-like superfamily/Ribonuclease H"/>
    <property type="match status" value="1"/>
</dbReference>
<feature type="compositionally biased region" description="Low complexity" evidence="2">
    <location>
        <begin position="790"/>
        <end position="804"/>
    </location>
</feature>
<dbReference type="EMBL" id="MNCJ02000325">
    <property type="protein sequence ID" value="KAF5784770.1"/>
    <property type="molecule type" value="Genomic_DNA"/>
</dbReference>
<dbReference type="GO" id="GO:0015074">
    <property type="term" value="P:DNA integration"/>
    <property type="evidence" value="ECO:0007669"/>
    <property type="project" value="InterPro"/>
</dbReference>
<dbReference type="InterPro" id="IPR036397">
    <property type="entry name" value="RNaseH_sf"/>
</dbReference>
<reference evidence="5" key="1">
    <citation type="journal article" date="2017" name="Nature">
        <title>The sunflower genome provides insights into oil metabolism, flowering and Asterid evolution.</title>
        <authorList>
            <person name="Badouin H."/>
            <person name="Gouzy J."/>
            <person name="Grassa C.J."/>
            <person name="Murat F."/>
            <person name="Staton S.E."/>
            <person name="Cottret L."/>
            <person name="Lelandais-Briere C."/>
            <person name="Owens G.L."/>
            <person name="Carrere S."/>
            <person name="Mayjonade B."/>
            <person name="Legrand L."/>
            <person name="Gill N."/>
            <person name="Kane N.C."/>
            <person name="Bowers J.E."/>
            <person name="Hubner S."/>
            <person name="Bellec A."/>
            <person name="Berard A."/>
            <person name="Berges H."/>
            <person name="Blanchet N."/>
            <person name="Boniface M.C."/>
            <person name="Brunel D."/>
            <person name="Catrice O."/>
            <person name="Chaidir N."/>
            <person name="Claudel C."/>
            <person name="Donnadieu C."/>
            <person name="Faraut T."/>
            <person name="Fievet G."/>
            <person name="Helmstetter N."/>
            <person name="King M."/>
            <person name="Knapp S.J."/>
            <person name="Lai Z."/>
            <person name="Le Paslier M.C."/>
            <person name="Lippi Y."/>
            <person name="Lorenzon L."/>
            <person name="Mandel J.R."/>
            <person name="Marage G."/>
            <person name="Marchand G."/>
            <person name="Marquand E."/>
            <person name="Bret-Mestries E."/>
            <person name="Morien E."/>
            <person name="Nambeesan S."/>
            <person name="Nguyen T."/>
            <person name="Pegot-Espagnet P."/>
            <person name="Pouilly N."/>
            <person name="Raftis F."/>
            <person name="Sallet E."/>
            <person name="Schiex T."/>
            <person name="Thomas J."/>
            <person name="Vandecasteele C."/>
            <person name="Vares D."/>
            <person name="Vear F."/>
            <person name="Vautrin S."/>
            <person name="Crespi M."/>
            <person name="Mangin B."/>
            <person name="Burke J.M."/>
            <person name="Salse J."/>
            <person name="Munos S."/>
            <person name="Vincourt P."/>
            <person name="Rieseberg L.H."/>
            <person name="Langlade N.B."/>
        </authorList>
    </citation>
    <scope>NUCLEOTIDE SEQUENCE</scope>
    <source>
        <tissue evidence="5">Leaves</tissue>
    </source>
</reference>
<feature type="region of interest" description="Disordered" evidence="2">
    <location>
        <begin position="216"/>
        <end position="268"/>
    </location>
</feature>
<keyword evidence="1" id="KW-0862">Zinc</keyword>
<dbReference type="PROSITE" id="PS50994">
    <property type="entry name" value="INTEGRASE"/>
    <property type="match status" value="1"/>
</dbReference>
<dbReference type="PROSITE" id="PS50158">
    <property type="entry name" value="ZF_CCHC"/>
    <property type="match status" value="1"/>
</dbReference>
<keyword evidence="5" id="KW-0548">Nucleotidyltransferase</keyword>
<dbReference type="Pfam" id="PF13976">
    <property type="entry name" value="gag_pre-integrs"/>
    <property type="match status" value="1"/>
</dbReference>
<organism evidence="5 6">
    <name type="scientific">Helianthus annuus</name>
    <name type="common">Common sunflower</name>
    <dbReference type="NCBI Taxonomy" id="4232"/>
    <lineage>
        <taxon>Eukaryota</taxon>
        <taxon>Viridiplantae</taxon>
        <taxon>Streptophyta</taxon>
        <taxon>Embryophyta</taxon>
        <taxon>Tracheophyta</taxon>
        <taxon>Spermatophyta</taxon>
        <taxon>Magnoliopsida</taxon>
        <taxon>eudicotyledons</taxon>
        <taxon>Gunneridae</taxon>
        <taxon>Pentapetalae</taxon>
        <taxon>asterids</taxon>
        <taxon>campanulids</taxon>
        <taxon>Asterales</taxon>
        <taxon>Asteraceae</taxon>
        <taxon>Asteroideae</taxon>
        <taxon>Heliantheae alliance</taxon>
        <taxon>Heliantheae</taxon>
        <taxon>Helianthus</taxon>
    </lineage>
</organism>
<dbReference type="Pfam" id="PF14223">
    <property type="entry name" value="Retrotran_gag_2"/>
    <property type="match status" value="1"/>
</dbReference>
<feature type="compositionally biased region" description="Polar residues" evidence="2">
    <location>
        <begin position="224"/>
        <end position="239"/>
    </location>
</feature>
<dbReference type="Pfam" id="PF00665">
    <property type="entry name" value="rve"/>
    <property type="match status" value="1"/>
</dbReference>
<proteinExistence type="predicted"/>
<dbReference type="CDD" id="cd09272">
    <property type="entry name" value="RNase_HI_RT_Ty1"/>
    <property type="match status" value="1"/>
</dbReference>
<dbReference type="InterPro" id="IPR025724">
    <property type="entry name" value="GAG-pre-integrase_dom"/>
</dbReference>
<dbReference type="Gramene" id="mRNA:HanXRQr2_Chr10g0420791">
    <property type="protein sequence ID" value="mRNA:HanXRQr2_Chr10g0420791"/>
    <property type="gene ID" value="HanXRQr2_Chr10g0420791"/>
</dbReference>
<dbReference type="InterPro" id="IPR012337">
    <property type="entry name" value="RNaseH-like_sf"/>
</dbReference>
<feature type="domain" description="Integrase catalytic" evidence="4">
    <location>
        <begin position="440"/>
        <end position="617"/>
    </location>
</feature>
<feature type="compositionally biased region" description="Low complexity" evidence="2">
    <location>
        <begin position="240"/>
        <end position="256"/>
    </location>
</feature>
<feature type="compositionally biased region" description="Pro residues" evidence="2">
    <location>
        <begin position="805"/>
        <end position="815"/>
    </location>
</feature>
<dbReference type="SUPFAM" id="SSF57756">
    <property type="entry name" value="Retrovirus zinc finger-like domains"/>
    <property type="match status" value="1"/>
</dbReference>
<dbReference type="SUPFAM" id="SSF53098">
    <property type="entry name" value="Ribonuclease H-like"/>
    <property type="match status" value="1"/>
</dbReference>
<dbReference type="GO" id="GO:0003676">
    <property type="term" value="F:nucleic acid binding"/>
    <property type="evidence" value="ECO:0007669"/>
    <property type="project" value="InterPro"/>
</dbReference>
<name>A0A9K3HV85_HELAN</name>
<dbReference type="Pfam" id="PF25597">
    <property type="entry name" value="SH3_retrovirus"/>
    <property type="match status" value="1"/>
</dbReference>
<dbReference type="EC" id="2.7.7.49" evidence="5"/>
<dbReference type="PANTHER" id="PTHR11439">
    <property type="entry name" value="GAG-POL-RELATED RETROTRANSPOSON"/>
    <property type="match status" value="1"/>
</dbReference>
<dbReference type="InterPro" id="IPR001878">
    <property type="entry name" value="Znf_CCHC"/>
</dbReference>
<protein>
    <submittedName>
        <fullName evidence="5">RNA-directed DNA polymerase</fullName>
        <ecNumber evidence="5">2.7.7.49</ecNumber>
    </submittedName>
</protein>
<feature type="compositionally biased region" description="Polar residues" evidence="2">
    <location>
        <begin position="744"/>
        <end position="759"/>
    </location>
</feature>
<reference evidence="5" key="2">
    <citation type="submission" date="2020-06" db="EMBL/GenBank/DDBJ databases">
        <title>Helianthus annuus Genome sequencing and assembly Release 2.</title>
        <authorList>
            <person name="Gouzy J."/>
            <person name="Langlade N."/>
            <person name="Munos S."/>
        </authorList>
    </citation>
    <scope>NUCLEOTIDE SEQUENCE</scope>
    <source>
        <tissue evidence="5">Leaves</tissue>
    </source>
</reference>
<gene>
    <name evidence="5" type="ORF">HanXRQr2_Chr10g0420791</name>
</gene>
<evidence type="ECO:0000313" key="6">
    <source>
        <dbReference type="Proteomes" id="UP000215914"/>
    </source>
</evidence>
<dbReference type="InterPro" id="IPR043502">
    <property type="entry name" value="DNA/RNA_pol_sf"/>
</dbReference>
<evidence type="ECO:0000256" key="1">
    <source>
        <dbReference type="PROSITE-ProRule" id="PRU00047"/>
    </source>
</evidence>
<accession>A0A9K3HV85</accession>
<feature type="compositionally biased region" description="Polar residues" evidence="2">
    <location>
        <begin position="773"/>
        <end position="789"/>
    </location>
</feature>
<evidence type="ECO:0000256" key="2">
    <source>
        <dbReference type="SAM" id="MobiDB-lite"/>
    </source>
</evidence>
<dbReference type="GO" id="GO:0003964">
    <property type="term" value="F:RNA-directed DNA polymerase activity"/>
    <property type="evidence" value="ECO:0007669"/>
    <property type="project" value="UniProtKB-KW"/>
</dbReference>
<keyword evidence="5" id="KW-0695">RNA-directed DNA polymerase</keyword>
<dbReference type="SUPFAM" id="SSF56672">
    <property type="entry name" value="DNA/RNA polymerases"/>
    <property type="match status" value="1"/>
</dbReference>
<evidence type="ECO:0000259" key="4">
    <source>
        <dbReference type="PROSITE" id="PS50994"/>
    </source>
</evidence>
<dbReference type="GO" id="GO:0008270">
    <property type="term" value="F:zinc ion binding"/>
    <property type="evidence" value="ECO:0007669"/>
    <property type="project" value="UniProtKB-KW"/>
</dbReference>
<evidence type="ECO:0000259" key="3">
    <source>
        <dbReference type="PROSITE" id="PS50158"/>
    </source>
</evidence>
<dbReference type="PANTHER" id="PTHR11439:SF455">
    <property type="entry name" value="RLK (RECEPTOR-LIKE PROTEIN KINASE) 8, PUTATIVE-RELATED"/>
    <property type="match status" value="1"/>
</dbReference>
<feature type="region of interest" description="Disordered" evidence="2">
    <location>
        <begin position="743"/>
        <end position="825"/>
    </location>
</feature>
<dbReference type="InterPro" id="IPR036875">
    <property type="entry name" value="Znf_CCHC_sf"/>
</dbReference>
<feature type="domain" description="CCHC-type" evidence="3">
    <location>
        <begin position="268"/>
        <end position="283"/>
    </location>
</feature>
<feature type="compositionally biased region" description="Low complexity" evidence="2">
    <location>
        <begin position="760"/>
        <end position="772"/>
    </location>
</feature>
<sequence>MAGDRSSSSSDSSIPLQTLLHMISIKLSSSNYLQWKNQMETILSFPDLCGHIDGSIPEPSATIDADGKQTPNPNAASWKSDDKKVRLLLQASLTEESMAEILGLTSAAKVWNALATAYQPNSLEQMHTLEDSLRKLQKGNSSVSEFGRKFKGLCNQLAAIGYPVAEHNKCHWFLCGLGSTFENFSIARRAITPPPKFQDLVAQAENHELFMQSIHTSHPPPVAFTSQQTRSNQSRTNYHNNGGNQSRGYNGRSRNNGGRGRGRRPPHCQLCRKEGHYASSCPSLATYAQQRPSIDANLAQAFHASCTLNPNQPDWTSDTGATTHMVPPDTTLNSSAPYSGNERVVFGNGKSLPVIRDRKTKEVLAKGRCDNGLYVLDHGQKAFMAEVKSPHLRASYEQWHARLGHVSHDIISLLNKLGHLSVTSLLPKPGICTSCQLSKAKHLPFTHNNKRASHVLDLIHCDLWGPAPLPSTDGYLYYAIFVDDFSRFTWFYPLKAKSEFYNVLKIFLSFVHNQFSTMVKIFQSDGGTEFTNHRVRDLFLEKGIFHRLSCPYTPEQNGRAERKHRHITETGLAMLFNAHAPAQYWSDAFISATYIINRIPTPLLDNKSPFELLFHQVPSYTNFKIFGCRVFPYLRDYAPNKLSPRSDSCIFLGYCPQYKGFRCLNPSTSRIYVTRHAQFDEAVFPFSGNIPQVNESSLLFANFDEILPTANTHSTSSNHILKTNNQTHKPIFPTPCSLCPDHTNPVTSSTSAPHTQPNLPSSTTSVTQPSTPGQVTFVTNQPVPHVSTNQPDPTSSHSSTSTVPHPQPPNEPIPTHPMQTRSKSGIFKPKHSADLAFLGHSLLHTALFSAKDPKGYKTASKHSNWVKAMNEEMDALNKNNTWTLVPRPDNMNVVGSKWVYRTKYNSDGSVERFKARLVAQGFTQIPGLDYNHTFSPVVKASTVRIVLALATINNWPLHQLDVKNAFLNGNLNEVVYMEQPPGYIDNTHPSHVCRLHKALYGLKQAPRAWFHRLSSFLLNQGFLCSKSDTSLFVFKRNYCVMYLLVYVDDLILTGNNEDIMGKFISSLHDEFATKDLGRLSYFLGLELTYTENGLFLCQSKYAYDILARAGLRDSKPVSTPLATTDSFITPGTPFHDPTLYRSLVGALQYLTITRPDLAYAVNQASQFLHSPTTSHYQLVKRILRYVKGTLSYGLTFSKPQATTLVGYSDADWARCIETRRSTYGYSIYLGGNLVSWSAKKQPTVSRSSCESEYRAMANTAAEIIWVTHLLRELHALPHGRPTLLCDNRSAIFLSQNPVSHKRAKHIDIDYHFVRELVSSGQLQTKFISTNLQVADIFTKSLSRPLFERFRNLLRVGPPPIRLKGGIRK</sequence>
<evidence type="ECO:0000313" key="5">
    <source>
        <dbReference type="EMBL" id="KAF5784770.1"/>
    </source>
</evidence>
<dbReference type="InterPro" id="IPR001584">
    <property type="entry name" value="Integrase_cat-core"/>
</dbReference>
<dbReference type="InterPro" id="IPR013103">
    <property type="entry name" value="RVT_2"/>
</dbReference>
<dbReference type="InterPro" id="IPR057670">
    <property type="entry name" value="SH3_retrovirus"/>
</dbReference>